<feature type="signal peptide" evidence="1">
    <location>
        <begin position="1"/>
        <end position="21"/>
    </location>
</feature>
<comment type="caution">
    <text evidence="2">The sequence shown here is derived from an EMBL/GenBank/DDBJ whole genome shotgun (WGS) entry which is preliminary data.</text>
</comment>
<sequence length="265" mass="29297">MTTKGILLLLLVSLFHTTIFAFQASTTTSRASKTALQVHEDHVISRRSALIAPLVASIGLTTTCSRPSHAAAATAVLGGATQAARVETWPGIDGLEPMYEFKLSLDAVVAGVQDPKNWPYIQKRLEKFFGGFIVNEKNFYFGVGLQYMNDIQYDKAELPNYVVLDKQSRYDALEQTMKSLENLKSVLAIGGSDEATVVDLAKSSQSALASWFALIPEKDVKAVEEFFLNVKKADTNRDGRLSDDELVFLSPAEQQIWKRRVDKFG</sequence>
<evidence type="ECO:0008006" key="4">
    <source>
        <dbReference type="Google" id="ProtNLM"/>
    </source>
</evidence>
<evidence type="ECO:0000313" key="3">
    <source>
        <dbReference type="Proteomes" id="UP001153069"/>
    </source>
</evidence>
<organism evidence="2 3">
    <name type="scientific">Seminavis robusta</name>
    <dbReference type="NCBI Taxonomy" id="568900"/>
    <lineage>
        <taxon>Eukaryota</taxon>
        <taxon>Sar</taxon>
        <taxon>Stramenopiles</taxon>
        <taxon>Ochrophyta</taxon>
        <taxon>Bacillariophyta</taxon>
        <taxon>Bacillariophyceae</taxon>
        <taxon>Bacillariophycidae</taxon>
        <taxon>Naviculales</taxon>
        <taxon>Naviculaceae</taxon>
        <taxon>Seminavis</taxon>
    </lineage>
</organism>
<feature type="chain" id="PRO_5040267347" description="Calmodulin" evidence="1">
    <location>
        <begin position="22"/>
        <end position="265"/>
    </location>
</feature>
<dbReference type="OrthoDB" id="10447798at2759"/>
<dbReference type="InterPro" id="IPR018247">
    <property type="entry name" value="EF_Hand_1_Ca_BS"/>
</dbReference>
<dbReference type="EMBL" id="CAICTM010000122">
    <property type="protein sequence ID" value="CAB9501981.1"/>
    <property type="molecule type" value="Genomic_DNA"/>
</dbReference>
<name>A0A9N8DH45_9STRA</name>
<reference evidence="2" key="1">
    <citation type="submission" date="2020-06" db="EMBL/GenBank/DDBJ databases">
        <authorList>
            <consortium name="Plant Systems Biology data submission"/>
        </authorList>
    </citation>
    <scope>NUCLEOTIDE SEQUENCE</scope>
    <source>
        <strain evidence="2">D6</strain>
    </source>
</reference>
<keyword evidence="3" id="KW-1185">Reference proteome</keyword>
<evidence type="ECO:0000256" key="1">
    <source>
        <dbReference type="SAM" id="SignalP"/>
    </source>
</evidence>
<evidence type="ECO:0000313" key="2">
    <source>
        <dbReference type="EMBL" id="CAB9501981.1"/>
    </source>
</evidence>
<proteinExistence type="predicted"/>
<dbReference type="AlphaFoldDB" id="A0A9N8DH45"/>
<protein>
    <recommendedName>
        <fullName evidence="4">Calmodulin</fullName>
    </recommendedName>
</protein>
<dbReference type="PROSITE" id="PS00018">
    <property type="entry name" value="EF_HAND_1"/>
    <property type="match status" value="1"/>
</dbReference>
<gene>
    <name evidence="2" type="ORF">SEMRO_123_G059750.2</name>
</gene>
<keyword evidence="1" id="KW-0732">Signal</keyword>
<dbReference type="Proteomes" id="UP001153069">
    <property type="component" value="Unassembled WGS sequence"/>
</dbReference>
<accession>A0A9N8DH45</accession>